<dbReference type="InterPro" id="IPR001547">
    <property type="entry name" value="Glyco_hydro_5"/>
</dbReference>
<dbReference type="PROSITE" id="PS51257">
    <property type="entry name" value="PROKAR_LIPOPROTEIN"/>
    <property type="match status" value="1"/>
</dbReference>
<name>F2JKD9_CELLD</name>
<dbReference type="eggNOG" id="COG2730">
    <property type="taxonomic scope" value="Bacteria"/>
</dbReference>
<dbReference type="Pfam" id="PF00150">
    <property type="entry name" value="Cellulase"/>
    <property type="match status" value="1"/>
</dbReference>
<dbReference type="InterPro" id="IPR018087">
    <property type="entry name" value="Glyco_hydro_5_CS"/>
</dbReference>
<dbReference type="PANTHER" id="PTHR34142:SF1">
    <property type="entry name" value="GLYCOSIDE HYDROLASE FAMILY 5 DOMAIN-CONTAINING PROTEIN"/>
    <property type="match status" value="1"/>
</dbReference>
<feature type="chain" id="PRO_5038520170" description="cellulase" evidence="10">
    <location>
        <begin position="23"/>
        <end position="385"/>
    </location>
</feature>
<protein>
    <recommendedName>
        <fullName evidence="2">cellulase</fullName>
        <ecNumber evidence="2">3.2.1.4</ecNumber>
    </recommendedName>
</protein>
<evidence type="ECO:0000256" key="10">
    <source>
        <dbReference type="SAM" id="SignalP"/>
    </source>
</evidence>
<keyword evidence="6 8" id="KW-0326">Glycosidase</keyword>
<dbReference type="Proteomes" id="UP000008467">
    <property type="component" value="Chromosome"/>
</dbReference>
<feature type="compositionally biased region" description="Polar residues" evidence="9">
    <location>
        <begin position="47"/>
        <end position="65"/>
    </location>
</feature>
<reference evidence="12 13" key="1">
    <citation type="journal article" date="2011" name="J. Bacteriol.">
        <title>Complete genome sequence of the cellulose-degrading bacterium Cellulosilyticum lentocellum.</title>
        <authorList>
            <consortium name="US DOE Joint Genome Institute"/>
            <person name="Miller D.A."/>
            <person name="Suen G."/>
            <person name="Bruce D."/>
            <person name="Copeland A."/>
            <person name="Cheng J.F."/>
            <person name="Detter C."/>
            <person name="Goodwin L.A."/>
            <person name="Han C.S."/>
            <person name="Hauser L.J."/>
            <person name="Land M.L."/>
            <person name="Lapidus A."/>
            <person name="Lucas S."/>
            <person name="Meincke L."/>
            <person name="Pitluck S."/>
            <person name="Tapia R."/>
            <person name="Teshima H."/>
            <person name="Woyke T."/>
            <person name="Fox B.G."/>
            <person name="Angert E.R."/>
            <person name="Currie C.R."/>
        </authorList>
    </citation>
    <scope>NUCLEOTIDE SEQUENCE [LARGE SCALE GENOMIC DNA]</scope>
    <source>
        <strain evidence="13">ATCC 49066 / DSM 5427 / NCIMB 11756 / RHM5</strain>
    </source>
</reference>
<dbReference type="KEGG" id="cle:Clole_3976"/>
<dbReference type="EMBL" id="CP002582">
    <property type="protein sequence ID" value="ADZ85654.1"/>
    <property type="molecule type" value="Genomic_DNA"/>
</dbReference>
<proteinExistence type="inferred from homology"/>
<dbReference type="Gene3D" id="3.20.20.80">
    <property type="entry name" value="Glycosidases"/>
    <property type="match status" value="1"/>
</dbReference>
<comment type="similarity">
    <text evidence="8">Belongs to the glycosyl hydrolase 5 (cellulase A) family.</text>
</comment>
<dbReference type="AlphaFoldDB" id="F2JKD9"/>
<dbReference type="SUPFAM" id="SSF51445">
    <property type="entry name" value="(Trans)glycosidases"/>
    <property type="match status" value="1"/>
</dbReference>
<keyword evidence="4" id="KW-0136">Cellulose degradation</keyword>
<dbReference type="GO" id="GO:0008810">
    <property type="term" value="F:cellulase activity"/>
    <property type="evidence" value="ECO:0007669"/>
    <property type="project" value="UniProtKB-EC"/>
</dbReference>
<evidence type="ECO:0000256" key="9">
    <source>
        <dbReference type="SAM" id="MobiDB-lite"/>
    </source>
</evidence>
<keyword evidence="5" id="KW-0119">Carbohydrate metabolism</keyword>
<feature type="signal peptide" evidence="10">
    <location>
        <begin position="1"/>
        <end position="22"/>
    </location>
</feature>
<evidence type="ECO:0000256" key="6">
    <source>
        <dbReference type="ARBA" id="ARBA00023295"/>
    </source>
</evidence>
<dbReference type="GO" id="GO:0030245">
    <property type="term" value="P:cellulose catabolic process"/>
    <property type="evidence" value="ECO:0007669"/>
    <property type="project" value="UniProtKB-KW"/>
</dbReference>
<dbReference type="PANTHER" id="PTHR34142">
    <property type="entry name" value="ENDO-BETA-1,4-GLUCANASE A"/>
    <property type="match status" value="1"/>
</dbReference>
<evidence type="ECO:0000256" key="3">
    <source>
        <dbReference type="ARBA" id="ARBA00022801"/>
    </source>
</evidence>
<evidence type="ECO:0000256" key="8">
    <source>
        <dbReference type="RuleBase" id="RU361153"/>
    </source>
</evidence>
<sequence>MLKDFKKYLFVLLILCPFMVSCSMSTNNEMASTPSSSTPSTVLETVEPTTKDASNSPTPVSTPSISLPEPKPAPTFDPSTPVGMHGRLNVKETYIVDENQEPFQLRGVSTHGIQWFPAFVNEGCFNTLRDDWKANVIRLAMYTDNNSGYLGNTEGLENLMREGIDLATKAGLYVIVDWHCLSDGNPNTHKDEAIRFFSEISAEYQNYPNIIYELCNEPNGADVTWDNEVKPYCETLISTIRAIDKQGIIIAGTPTWSQDIHLAAQNPLEGENIMYALHFYADTHRDSLRQRLVDCINKYKLPVFVSEFGTCDASGNTGFNEEQSDIWMDLLNEHNVSWVNWSLCDKKETASLLKPLTISRGNWTDDDLSESGLFIKNRLLEAASH</sequence>
<evidence type="ECO:0000313" key="12">
    <source>
        <dbReference type="EMBL" id="ADZ85654.1"/>
    </source>
</evidence>
<organism evidence="12 13">
    <name type="scientific">Cellulosilyticum lentocellum (strain ATCC 49066 / DSM 5427 / NCIMB 11756 / RHM5)</name>
    <name type="common">Clostridium lentocellum</name>
    <dbReference type="NCBI Taxonomy" id="642492"/>
    <lineage>
        <taxon>Bacteria</taxon>
        <taxon>Bacillati</taxon>
        <taxon>Bacillota</taxon>
        <taxon>Clostridia</taxon>
        <taxon>Lachnospirales</taxon>
        <taxon>Cellulosilyticaceae</taxon>
        <taxon>Cellulosilyticum</taxon>
    </lineage>
</organism>
<feature type="compositionally biased region" description="Low complexity" evidence="9">
    <location>
        <begin position="32"/>
        <end position="41"/>
    </location>
</feature>
<evidence type="ECO:0000256" key="4">
    <source>
        <dbReference type="ARBA" id="ARBA00023001"/>
    </source>
</evidence>
<dbReference type="STRING" id="642492.Clole_3976"/>
<dbReference type="SMR" id="F2JKD9"/>
<dbReference type="InterPro" id="IPR017853">
    <property type="entry name" value="GH"/>
</dbReference>
<evidence type="ECO:0000256" key="5">
    <source>
        <dbReference type="ARBA" id="ARBA00023277"/>
    </source>
</evidence>
<evidence type="ECO:0000259" key="11">
    <source>
        <dbReference type="Pfam" id="PF00150"/>
    </source>
</evidence>
<evidence type="ECO:0000256" key="7">
    <source>
        <dbReference type="ARBA" id="ARBA00023326"/>
    </source>
</evidence>
<dbReference type="PROSITE" id="PS00659">
    <property type="entry name" value="GLYCOSYL_HYDROL_F5"/>
    <property type="match status" value="1"/>
</dbReference>
<comment type="catalytic activity">
    <reaction evidence="1">
        <text>Endohydrolysis of (1-&gt;4)-beta-D-glucosidic linkages in cellulose, lichenin and cereal beta-D-glucans.</text>
        <dbReference type="EC" id="3.2.1.4"/>
    </reaction>
</comment>
<keyword evidence="13" id="KW-1185">Reference proteome</keyword>
<dbReference type="EC" id="3.2.1.4" evidence="2"/>
<dbReference type="RefSeq" id="WP_013658927.1">
    <property type="nucleotide sequence ID" value="NC_015275.1"/>
</dbReference>
<keyword evidence="7" id="KW-0624">Polysaccharide degradation</keyword>
<evidence type="ECO:0000256" key="1">
    <source>
        <dbReference type="ARBA" id="ARBA00000966"/>
    </source>
</evidence>
<accession>F2JKD9</accession>
<feature type="domain" description="Glycoside hydrolase family 5" evidence="11">
    <location>
        <begin position="96"/>
        <end position="346"/>
    </location>
</feature>
<keyword evidence="3 8" id="KW-0378">Hydrolase</keyword>
<evidence type="ECO:0000313" key="13">
    <source>
        <dbReference type="Proteomes" id="UP000008467"/>
    </source>
</evidence>
<feature type="region of interest" description="Disordered" evidence="9">
    <location>
        <begin position="28"/>
        <end position="82"/>
    </location>
</feature>
<gene>
    <name evidence="12" type="ordered locus">Clole_3976</name>
</gene>
<evidence type="ECO:0000256" key="2">
    <source>
        <dbReference type="ARBA" id="ARBA00012601"/>
    </source>
</evidence>
<keyword evidence="10" id="KW-0732">Signal</keyword>
<dbReference type="HOGENOM" id="CLU_012932_3_0_9"/>